<dbReference type="GO" id="GO:0016874">
    <property type="term" value="F:ligase activity"/>
    <property type="evidence" value="ECO:0007669"/>
    <property type="project" value="UniProtKB-KW"/>
</dbReference>
<dbReference type="RefSeq" id="WP_086161509.1">
    <property type="nucleotide sequence ID" value="NZ_CP021121.1"/>
</dbReference>
<accession>A0A1W7D418</accession>
<evidence type="ECO:0000313" key="2">
    <source>
        <dbReference type="EMBL" id="ARQ71669.1"/>
    </source>
</evidence>
<dbReference type="NCBIfam" id="TIGR02778">
    <property type="entry name" value="ligD_pol"/>
    <property type="match status" value="1"/>
</dbReference>
<keyword evidence="3" id="KW-1185">Reference proteome</keyword>
<dbReference type="InterPro" id="IPR014145">
    <property type="entry name" value="LigD_pol_dom"/>
</dbReference>
<proteinExistence type="predicted"/>
<name>A0A1W7D418_9ACTN</name>
<dbReference type="Pfam" id="PF21686">
    <property type="entry name" value="LigD_Prim-Pol"/>
    <property type="match status" value="1"/>
</dbReference>
<gene>
    <name evidence="2" type="ORF">CAG99_25085</name>
</gene>
<keyword evidence="2" id="KW-0436">Ligase</keyword>
<dbReference type="Gene3D" id="3.90.920.10">
    <property type="entry name" value="DNA primase, PRIM domain"/>
    <property type="match status" value="1"/>
</dbReference>
<dbReference type="PANTHER" id="PTHR42705:SF2">
    <property type="entry name" value="BIFUNCTIONAL NON-HOMOLOGOUS END JOINING PROTEIN LIGD"/>
    <property type="match status" value="1"/>
</dbReference>
<protein>
    <submittedName>
        <fullName evidence="2">ATP-dependent DNA ligase</fullName>
    </submittedName>
</protein>
<dbReference type="OrthoDB" id="9802472at2"/>
<evidence type="ECO:0000259" key="1">
    <source>
        <dbReference type="Pfam" id="PF21686"/>
    </source>
</evidence>
<evidence type="ECO:0000313" key="3">
    <source>
        <dbReference type="Proteomes" id="UP000194218"/>
    </source>
</evidence>
<dbReference type="AlphaFoldDB" id="A0A1W7D418"/>
<dbReference type="Proteomes" id="UP000194218">
    <property type="component" value="Chromosome"/>
</dbReference>
<dbReference type="KEGG" id="smao:CAG99_25085"/>
<dbReference type="PANTHER" id="PTHR42705">
    <property type="entry name" value="BIFUNCTIONAL NON-HOMOLOGOUS END JOINING PROTEIN LIGD"/>
    <property type="match status" value="1"/>
</dbReference>
<reference evidence="2 3" key="1">
    <citation type="submission" date="2017-05" db="EMBL/GenBank/DDBJ databases">
        <title>Complete genome sequence of Streptomyces sp. SCSIO 03032 revealed the diverse biosynthetic pathways for its bioactive secondary metabolites.</title>
        <authorList>
            <person name="Ma L."/>
            <person name="Zhu Y."/>
            <person name="Zhang W."/>
            <person name="Zhang G."/>
            <person name="Tian X."/>
            <person name="Zhang S."/>
            <person name="Zhang C."/>
        </authorList>
    </citation>
    <scope>NUCLEOTIDE SEQUENCE [LARGE SCALE GENOMIC DNA]</scope>
    <source>
        <strain evidence="2 3">SCSIO 03032</strain>
    </source>
</reference>
<sequence>MPVVTVEGRRLPLSNLDKVIHPDGTTKGELLHYYAVHGSVLLPHLADRPLSLLRYPDGPDGGTFFTKNVPPGTPDWVNTAEVPRSGGGTQRQLVVADLPALVWAANLVAEFHTPQWRAADPAMADRLVLDLDPGAPATVVQCCEVARWLRDRLAADGLTAYPKTSGAKGLHLLCPLRPTAPSGAVSAYARALAEEATAALPGLAIATMAKRLRPGRVFIDHSQNAARKTTATPYTLRARAAPFVSAPVTWEEVEECADPGRLAFTLTDLPARLERHGDLMSGLGTGRGAAPLPAAG</sequence>
<dbReference type="InterPro" id="IPR052171">
    <property type="entry name" value="NHEJ_LigD"/>
</dbReference>
<dbReference type="EMBL" id="CP021121">
    <property type="protein sequence ID" value="ARQ71669.1"/>
    <property type="molecule type" value="Genomic_DNA"/>
</dbReference>
<organism evidence="2 3">
    <name type="scientific">Streptomyces marincola</name>
    <dbReference type="NCBI Taxonomy" id="2878388"/>
    <lineage>
        <taxon>Bacteria</taxon>
        <taxon>Bacillati</taxon>
        <taxon>Actinomycetota</taxon>
        <taxon>Actinomycetes</taxon>
        <taxon>Kitasatosporales</taxon>
        <taxon>Streptomycetaceae</taxon>
        <taxon>Streptomyces</taxon>
    </lineage>
</organism>
<feature type="domain" description="DNA ligase D polymerase" evidence="1">
    <location>
        <begin position="26"/>
        <end position="279"/>
    </location>
</feature>